<feature type="transmembrane region" description="Helical" evidence="7">
    <location>
        <begin position="60"/>
        <end position="81"/>
    </location>
</feature>
<keyword evidence="3" id="KW-0547">Nucleotide-binding</keyword>
<feature type="transmembrane region" description="Helical" evidence="7">
    <location>
        <begin position="275"/>
        <end position="303"/>
    </location>
</feature>
<dbReference type="OrthoDB" id="9802264at2"/>
<dbReference type="InterPro" id="IPR017871">
    <property type="entry name" value="ABC_transporter-like_CS"/>
</dbReference>
<keyword evidence="5 7" id="KW-1133">Transmembrane helix</keyword>
<evidence type="ECO:0000256" key="1">
    <source>
        <dbReference type="ARBA" id="ARBA00004651"/>
    </source>
</evidence>
<protein>
    <submittedName>
        <fullName evidence="10">ATP-binding cassette, subfamily B</fullName>
    </submittedName>
</protein>
<dbReference type="CDD" id="cd03228">
    <property type="entry name" value="ABCC_MRP_Like"/>
    <property type="match status" value="1"/>
</dbReference>
<dbReference type="AlphaFoldDB" id="A0A1T4MK72"/>
<reference evidence="11" key="1">
    <citation type="submission" date="2017-02" db="EMBL/GenBank/DDBJ databases">
        <authorList>
            <person name="Varghese N."/>
            <person name="Submissions S."/>
        </authorList>
    </citation>
    <scope>NUCLEOTIDE SEQUENCE [LARGE SCALE GENOMIC DNA]</scope>
    <source>
        <strain evidence="11">DSM 15739</strain>
    </source>
</reference>
<dbReference type="PROSITE" id="PS00211">
    <property type="entry name" value="ABC_TRANSPORTER_1"/>
    <property type="match status" value="1"/>
</dbReference>
<dbReference type="InterPro" id="IPR027417">
    <property type="entry name" value="P-loop_NTPase"/>
</dbReference>
<evidence type="ECO:0000256" key="4">
    <source>
        <dbReference type="ARBA" id="ARBA00022840"/>
    </source>
</evidence>
<evidence type="ECO:0000259" key="9">
    <source>
        <dbReference type="PROSITE" id="PS50929"/>
    </source>
</evidence>
<dbReference type="PANTHER" id="PTHR43394:SF1">
    <property type="entry name" value="ATP-BINDING CASSETTE SUB-FAMILY B MEMBER 10, MITOCHONDRIAL"/>
    <property type="match status" value="1"/>
</dbReference>
<dbReference type="GO" id="GO:0015421">
    <property type="term" value="F:ABC-type oligopeptide transporter activity"/>
    <property type="evidence" value="ECO:0007669"/>
    <property type="project" value="TreeGrafter"/>
</dbReference>
<feature type="transmembrane region" description="Helical" evidence="7">
    <location>
        <begin position="164"/>
        <end position="183"/>
    </location>
</feature>
<keyword evidence="2 7" id="KW-0812">Transmembrane</keyword>
<dbReference type="InterPro" id="IPR003439">
    <property type="entry name" value="ABC_transporter-like_ATP-bd"/>
</dbReference>
<gene>
    <name evidence="10" type="ORF">SAMN02746011_01458</name>
</gene>
<dbReference type="InterPro" id="IPR036640">
    <property type="entry name" value="ABC1_TM_sf"/>
</dbReference>
<dbReference type="SMART" id="SM00382">
    <property type="entry name" value="AAA"/>
    <property type="match status" value="1"/>
</dbReference>
<dbReference type="InterPro" id="IPR003593">
    <property type="entry name" value="AAA+_ATPase"/>
</dbReference>
<feature type="domain" description="ABC transmembrane type-1" evidence="9">
    <location>
        <begin position="24"/>
        <end position="311"/>
    </location>
</feature>
<feature type="transmembrane region" description="Helical" evidence="7">
    <location>
        <begin position="21"/>
        <end position="48"/>
    </location>
</feature>
<dbReference type="STRING" id="1121925.SAMN02746011_01458"/>
<keyword evidence="4 10" id="KW-0067">ATP-binding</keyword>
<dbReference type="GO" id="GO:0005524">
    <property type="term" value="F:ATP binding"/>
    <property type="evidence" value="ECO:0007669"/>
    <property type="project" value="UniProtKB-KW"/>
</dbReference>
<dbReference type="Pfam" id="PF00005">
    <property type="entry name" value="ABC_tran"/>
    <property type="match status" value="1"/>
</dbReference>
<dbReference type="InterPro" id="IPR011527">
    <property type="entry name" value="ABC1_TM_dom"/>
</dbReference>
<dbReference type="SUPFAM" id="SSF90123">
    <property type="entry name" value="ABC transporter transmembrane region"/>
    <property type="match status" value="1"/>
</dbReference>
<dbReference type="PROSITE" id="PS50929">
    <property type="entry name" value="ABC_TM1F"/>
    <property type="match status" value="1"/>
</dbReference>
<dbReference type="PANTHER" id="PTHR43394">
    <property type="entry name" value="ATP-DEPENDENT PERMEASE MDL1, MITOCHONDRIAL"/>
    <property type="match status" value="1"/>
</dbReference>
<evidence type="ECO:0000256" key="3">
    <source>
        <dbReference type="ARBA" id="ARBA00022741"/>
    </source>
</evidence>
<dbReference type="PROSITE" id="PS50893">
    <property type="entry name" value="ABC_TRANSPORTER_2"/>
    <property type="match status" value="1"/>
</dbReference>
<dbReference type="Gene3D" id="3.40.50.300">
    <property type="entry name" value="P-loop containing nucleotide triphosphate hydrolases"/>
    <property type="match status" value="1"/>
</dbReference>
<evidence type="ECO:0000313" key="10">
    <source>
        <dbReference type="EMBL" id="SJZ67154.1"/>
    </source>
</evidence>
<keyword evidence="6 7" id="KW-0472">Membrane</keyword>
<dbReference type="RefSeq" id="WP_159443891.1">
    <property type="nucleotide sequence ID" value="NZ_FUWO01000012.1"/>
</dbReference>
<proteinExistence type="predicted"/>
<dbReference type="GO" id="GO:0005886">
    <property type="term" value="C:plasma membrane"/>
    <property type="evidence" value="ECO:0007669"/>
    <property type="project" value="UniProtKB-SubCell"/>
</dbReference>
<dbReference type="EMBL" id="FUWO01000012">
    <property type="protein sequence ID" value="SJZ67154.1"/>
    <property type="molecule type" value="Genomic_DNA"/>
</dbReference>
<feature type="transmembrane region" description="Helical" evidence="7">
    <location>
        <begin position="138"/>
        <end position="158"/>
    </location>
</feature>
<dbReference type="Proteomes" id="UP000189941">
    <property type="component" value="Unassembled WGS sequence"/>
</dbReference>
<comment type="subcellular location">
    <subcellularLocation>
        <location evidence="1">Cell membrane</location>
        <topology evidence="1">Multi-pass membrane protein</topology>
    </subcellularLocation>
</comment>
<evidence type="ECO:0000256" key="6">
    <source>
        <dbReference type="ARBA" id="ARBA00023136"/>
    </source>
</evidence>
<dbReference type="InterPro" id="IPR039421">
    <property type="entry name" value="Type_1_exporter"/>
</dbReference>
<evidence type="ECO:0000259" key="8">
    <source>
        <dbReference type="PROSITE" id="PS50893"/>
    </source>
</evidence>
<evidence type="ECO:0000313" key="11">
    <source>
        <dbReference type="Proteomes" id="UP000189941"/>
    </source>
</evidence>
<dbReference type="SUPFAM" id="SSF52540">
    <property type="entry name" value="P-loop containing nucleoside triphosphate hydrolases"/>
    <property type="match status" value="1"/>
</dbReference>
<dbReference type="Gene3D" id="1.20.1560.10">
    <property type="entry name" value="ABC transporter type 1, transmembrane domain"/>
    <property type="match status" value="1"/>
</dbReference>
<sequence length="607" mass="69376">MKEKMKYSKILLKELYAFKPTVFIAILLATLISAALPLLQLLLSAFVIQWLMEGVAIREYLLRLLVFIVLIGIAQMGNYYFMLYQEENMNHLRDFMRNKIETKYLKLDYPLIIGKEAQERYNNASELTDNNTTLFGRLVTEIIELMSSFLGVVLYINILSQLESLFLVLVGVFLLIVVFFNVWQVKMDRKLFQAKAANSQKLRYLRKVYGESRITKDVRIFQMKDWFKQVEDKTIAEYHRIIKPKVRVTWTESTLVNVGIIGLSALSYIRSVQLIAAGAIPVSSFVIFAGSVTILAQTIMTLVNAIGKMNTSLNETKKYDDFMSQGQVFNHEEGRSLPKEPLSIELKNVSYTYPNNDTPTINNVSLTIKPYENLAIVGENGAGKSTLTNLIAGLLKPDSGEIYINGVAQSEFNISDYYALFSPVFQEKFLLTYSIKETVIQGLPFDELKYNRVLKQSGLTDIISKFKSRDETKIVRAVYPDGVNLSGGQLQKLKLAQALYKDAPVLLLDEPTAALDPIAEHQIYQDYFQFSKDKLSVFISHRLSSTRFCDRIIYIKDGDITEVGTHEELMAKQKDYFKLYEAQAYYYKHDKEEKEEEDEPVVTGGVI</sequence>
<name>A0A1T4MK72_9LACT</name>
<feature type="domain" description="ABC transporter" evidence="8">
    <location>
        <begin position="344"/>
        <end position="582"/>
    </location>
</feature>
<organism evidence="10 11">
    <name type="scientific">Globicatella sulfidifaciens DSM 15739</name>
    <dbReference type="NCBI Taxonomy" id="1121925"/>
    <lineage>
        <taxon>Bacteria</taxon>
        <taxon>Bacillati</taxon>
        <taxon>Bacillota</taxon>
        <taxon>Bacilli</taxon>
        <taxon>Lactobacillales</taxon>
        <taxon>Aerococcaceae</taxon>
        <taxon>Globicatella</taxon>
    </lineage>
</organism>
<dbReference type="GO" id="GO:0016887">
    <property type="term" value="F:ATP hydrolysis activity"/>
    <property type="evidence" value="ECO:0007669"/>
    <property type="project" value="InterPro"/>
</dbReference>
<evidence type="ECO:0000256" key="2">
    <source>
        <dbReference type="ARBA" id="ARBA00022692"/>
    </source>
</evidence>
<keyword evidence="11" id="KW-1185">Reference proteome</keyword>
<evidence type="ECO:0000256" key="7">
    <source>
        <dbReference type="SAM" id="Phobius"/>
    </source>
</evidence>
<accession>A0A1T4MK72</accession>
<evidence type="ECO:0000256" key="5">
    <source>
        <dbReference type="ARBA" id="ARBA00022989"/>
    </source>
</evidence>